<feature type="domain" description="Glycosyl transferase family 1" evidence="3">
    <location>
        <begin position="177"/>
        <end position="337"/>
    </location>
</feature>
<evidence type="ECO:0000313" key="6">
    <source>
        <dbReference type="Proteomes" id="UP000199256"/>
    </source>
</evidence>
<dbReference type="Pfam" id="PF00534">
    <property type="entry name" value="Glycos_transf_1"/>
    <property type="match status" value="1"/>
</dbReference>
<feature type="domain" description="Glycosyltransferase subfamily 4-like N-terminal" evidence="4">
    <location>
        <begin position="16"/>
        <end position="163"/>
    </location>
</feature>
<proteinExistence type="predicted"/>
<dbReference type="EMBL" id="FOAA01000002">
    <property type="protein sequence ID" value="SEK44714.1"/>
    <property type="molecule type" value="Genomic_DNA"/>
</dbReference>
<evidence type="ECO:0000313" key="5">
    <source>
        <dbReference type="EMBL" id="SEK44714.1"/>
    </source>
</evidence>
<dbReference type="SUPFAM" id="SSF53756">
    <property type="entry name" value="UDP-Glycosyltransferase/glycogen phosphorylase"/>
    <property type="match status" value="1"/>
</dbReference>
<evidence type="ECO:0000256" key="1">
    <source>
        <dbReference type="ARBA" id="ARBA00022676"/>
    </source>
</evidence>
<dbReference type="STRING" id="1396821.SAMN05444515_10252"/>
<accession>A0A1H7H364</accession>
<name>A0A1H7H364_9GAMM</name>
<evidence type="ECO:0000259" key="3">
    <source>
        <dbReference type="Pfam" id="PF00534"/>
    </source>
</evidence>
<reference evidence="6" key="1">
    <citation type="submission" date="2016-10" db="EMBL/GenBank/DDBJ databases">
        <authorList>
            <person name="Varghese N."/>
            <person name="Submissions S."/>
        </authorList>
    </citation>
    <scope>NUCLEOTIDE SEQUENCE [LARGE SCALE GENOMIC DNA]</scope>
    <source>
        <strain evidence="6">DSM 241</strain>
    </source>
</reference>
<dbReference type="Proteomes" id="UP000199256">
    <property type="component" value="Unassembled WGS sequence"/>
</dbReference>
<dbReference type="AlphaFoldDB" id="A0A1H7H364"/>
<evidence type="ECO:0000259" key="4">
    <source>
        <dbReference type="Pfam" id="PF13439"/>
    </source>
</evidence>
<keyword evidence="2 5" id="KW-0808">Transferase</keyword>
<dbReference type="InterPro" id="IPR001296">
    <property type="entry name" value="Glyco_trans_1"/>
</dbReference>
<gene>
    <name evidence="5" type="ORF">SAMN05444515_10252</name>
</gene>
<evidence type="ECO:0000256" key="2">
    <source>
        <dbReference type="ARBA" id="ARBA00022679"/>
    </source>
</evidence>
<keyword evidence="6" id="KW-1185">Reference proteome</keyword>
<dbReference type="GO" id="GO:1901135">
    <property type="term" value="P:carbohydrate derivative metabolic process"/>
    <property type="evidence" value="ECO:0007669"/>
    <property type="project" value="UniProtKB-ARBA"/>
</dbReference>
<dbReference type="Gene3D" id="3.40.50.2000">
    <property type="entry name" value="Glycogen Phosphorylase B"/>
    <property type="match status" value="2"/>
</dbReference>
<organism evidence="5 6">
    <name type="scientific">Ectothiorhodospira marina</name>
    <dbReference type="NCBI Taxonomy" id="1396821"/>
    <lineage>
        <taxon>Bacteria</taxon>
        <taxon>Pseudomonadati</taxon>
        <taxon>Pseudomonadota</taxon>
        <taxon>Gammaproteobacteria</taxon>
        <taxon>Chromatiales</taxon>
        <taxon>Ectothiorhodospiraceae</taxon>
        <taxon>Ectothiorhodospira</taxon>
    </lineage>
</organism>
<sequence>MSLTILHVEAGRHLYGGALQVRYLVEGLAQRGMSNVLVCPQGAAIAGAAGPFCQQVHELPMGGDLDLGFVGRLRGVIRQTRPDVVHLHSRRGADVLGGLAARWCRVPVVLSRRVDNPERPWAARLKYRLFDRVITISQAIREVLLSEGVPAGKVICVPSAVDMAAYTGGCDGSVLKEAFGFSGNEIVVGVIAQLIPRKGHRHLLEAAPWILARHPQVRFVFLGQGPLEDDIRAQVRDGGLESQVLLAGFRDDLPSILPCLNLVVHPAEMEGLGVSLLQAAAAGVPLVGARAGGVPEIIGDEAGLLVPPADPTALADAVIQLLDDPVGRERMGQAARDRVGRLFSLDAMVEGNLAVYRELIR</sequence>
<dbReference type="PANTHER" id="PTHR12526:SF510">
    <property type="entry name" value="D-INOSITOL 3-PHOSPHATE GLYCOSYLTRANSFERASE"/>
    <property type="match status" value="1"/>
</dbReference>
<dbReference type="OrthoDB" id="9805661at2"/>
<dbReference type="InterPro" id="IPR028098">
    <property type="entry name" value="Glyco_trans_4-like_N"/>
</dbReference>
<dbReference type="GO" id="GO:0016757">
    <property type="term" value="F:glycosyltransferase activity"/>
    <property type="evidence" value="ECO:0007669"/>
    <property type="project" value="UniProtKB-KW"/>
</dbReference>
<protein>
    <submittedName>
        <fullName evidence="5">Glycosyltransferase involved in cell wall bisynthesis</fullName>
    </submittedName>
</protein>
<keyword evidence="1" id="KW-0328">Glycosyltransferase</keyword>
<dbReference type="PANTHER" id="PTHR12526">
    <property type="entry name" value="GLYCOSYLTRANSFERASE"/>
    <property type="match status" value="1"/>
</dbReference>
<dbReference type="Pfam" id="PF13439">
    <property type="entry name" value="Glyco_transf_4"/>
    <property type="match status" value="1"/>
</dbReference>
<dbReference type="RefSeq" id="WP_090250685.1">
    <property type="nucleotide sequence ID" value="NZ_FOAA01000002.1"/>
</dbReference>